<dbReference type="SMART" id="SM00267">
    <property type="entry name" value="GGDEF"/>
    <property type="match status" value="1"/>
</dbReference>
<evidence type="ECO:0000256" key="2">
    <source>
        <dbReference type="ARBA" id="ARBA00034247"/>
    </source>
</evidence>
<dbReference type="SUPFAM" id="SSF52172">
    <property type="entry name" value="CheY-like"/>
    <property type="match status" value="2"/>
</dbReference>
<dbReference type="SUPFAM" id="SSF55073">
    <property type="entry name" value="Nucleotide cyclase"/>
    <property type="match status" value="1"/>
</dbReference>
<keyword evidence="3" id="KW-0597">Phosphoprotein</keyword>
<evidence type="ECO:0000259" key="5">
    <source>
        <dbReference type="PROSITE" id="PS50887"/>
    </source>
</evidence>
<dbReference type="GO" id="GO:0043709">
    <property type="term" value="P:cell adhesion involved in single-species biofilm formation"/>
    <property type="evidence" value="ECO:0007669"/>
    <property type="project" value="TreeGrafter"/>
</dbReference>
<accession>A0A6V8LJF7</accession>
<feature type="modified residue" description="4-aspartylphosphate" evidence="3">
    <location>
        <position position="176"/>
    </location>
</feature>
<gene>
    <name evidence="6" type="primary">pleD_2</name>
    <name evidence="6" type="ORF">NNJEOMEG_00700</name>
</gene>
<dbReference type="GO" id="GO:0005886">
    <property type="term" value="C:plasma membrane"/>
    <property type="evidence" value="ECO:0007669"/>
    <property type="project" value="TreeGrafter"/>
</dbReference>
<comment type="catalytic activity">
    <reaction evidence="2">
        <text>2 GTP = 3',3'-c-di-GMP + 2 diphosphate</text>
        <dbReference type="Rhea" id="RHEA:24898"/>
        <dbReference type="ChEBI" id="CHEBI:33019"/>
        <dbReference type="ChEBI" id="CHEBI:37565"/>
        <dbReference type="ChEBI" id="CHEBI:58805"/>
        <dbReference type="EC" id="2.7.7.65"/>
    </reaction>
</comment>
<dbReference type="PROSITE" id="PS50887">
    <property type="entry name" value="GGDEF"/>
    <property type="match status" value="1"/>
</dbReference>
<dbReference type="PANTHER" id="PTHR45138:SF9">
    <property type="entry name" value="DIGUANYLATE CYCLASE DGCM-RELATED"/>
    <property type="match status" value="1"/>
</dbReference>
<dbReference type="CDD" id="cd01949">
    <property type="entry name" value="GGDEF"/>
    <property type="match status" value="1"/>
</dbReference>
<dbReference type="EC" id="2.7.7.65" evidence="1"/>
<feature type="domain" description="Response regulatory" evidence="4">
    <location>
        <begin position="126"/>
        <end position="243"/>
    </location>
</feature>
<organism evidence="6 7">
    <name type="scientific">Fundidesulfovibrio magnetotacticus</name>
    <dbReference type="NCBI Taxonomy" id="2730080"/>
    <lineage>
        <taxon>Bacteria</taxon>
        <taxon>Pseudomonadati</taxon>
        <taxon>Thermodesulfobacteriota</taxon>
        <taxon>Desulfovibrionia</taxon>
        <taxon>Desulfovibrionales</taxon>
        <taxon>Desulfovibrionaceae</taxon>
        <taxon>Fundidesulfovibrio</taxon>
    </lineage>
</organism>
<keyword evidence="7" id="KW-1185">Reference proteome</keyword>
<protein>
    <recommendedName>
        <fullName evidence="1">diguanylate cyclase</fullName>
        <ecNumber evidence="1">2.7.7.65</ecNumber>
    </recommendedName>
</protein>
<dbReference type="InterPro" id="IPR000160">
    <property type="entry name" value="GGDEF_dom"/>
</dbReference>
<dbReference type="InterPro" id="IPR001789">
    <property type="entry name" value="Sig_transdc_resp-reg_receiver"/>
</dbReference>
<reference evidence="6 7" key="2">
    <citation type="submission" date="2020-05" db="EMBL/GenBank/DDBJ databases">
        <title>Draft genome sequence of Desulfovibrio sp. strainFSS-1.</title>
        <authorList>
            <person name="Shimoshige H."/>
            <person name="Kobayashi H."/>
            <person name="Maekawa T."/>
        </authorList>
    </citation>
    <scope>NUCLEOTIDE SEQUENCE [LARGE SCALE GENOMIC DNA]</scope>
    <source>
        <strain evidence="6 7">SIID29052-01</strain>
    </source>
</reference>
<dbReference type="Pfam" id="PF00072">
    <property type="entry name" value="Response_reg"/>
    <property type="match status" value="1"/>
</dbReference>
<dbReference type="Proteomes" id="UP000494245">
    <property type="component" value="Unassembled WGS sequence"/>
</dbReference>
<dbReference type="GO" id="GO:0000160">
    <property type="term" value="P:phosphorelay signal transduction system"/>
    <property type="evidence" value="ECO:0007669"/>
    <property type="project" value="InterPro"/>
</dbReference>
<dbReference type="EMBL" id="BLTE01000002">
    <property type="protein sequence ID" value="GFK92872.1"/>
    <property type="molecule type" value="Genomic_DNA"/>
</dbReference>
<dbReference type="InterPro" id="IPR029787">
    <property type="entry name" value="Nucleotide_cyclase"/>
</dbReference>
<dbReference type="InterPro" id="IPR043128">
    <property type="entry name" value="Rev_trsase/Diguanyl_cyclase"/>
</dbReference>
<dbReference type="Gene3D" id="3.30.70.270">
    <property type="match status" value="1"/>
</dbReference>
<comment type="caution">
    <text evidence="6">The sequence shown here is derived from an EMBL/GenBank/DDBJ whole genome shotgun (WGS) entry which is preliminary data.</text>
</comment>
<dbReference type="AlphaFoldDB" id="A0A6V8LJF7"/>
<dbReference type="InterPro" id="IPR011006">
    <property type="entry name" value="CheY-like_superfamily"/>
</dbReference>
<evidence type="ECO:0000313" key="7">
    <source>
        <dbReference type="Proteomes" id="UP000494245"/>
    </source>
</evidence>
<dbReference type="Gene3D" id="3.40.50.2300">
    <property type="match status" value="2"/>
</dbReference>
<dbReference type="RefSeq" id="WP_173081353.1">
    <property type="nucleotide sequence ID" value="NZ_BLTE01000002.1"/>
</dbReference>
<dbReference type="GO" id="GO:1902201">
    <property type="term" value="P:negative regulation of bacterial-type flagellum-dependent cell motility"/>
    <property type="evidence" value="ECO:0007669"/>
    <property type="project" value="TreeGrafter"/>
</dbReference>
<evidence type="ECO:0000256" key="3">
    <source>
        <dbReference type="PROSITE-ProRule" id="PRU00169"/>
    </source>
</evidence>
<evidence type="ECO:0000313" key="6">
    <source>
        <dbReference type="EMBL" id="GFK92872.1"/>
    </source>
</evidence>
<dbReference type="PROSITE" id="PS50110">
    <property type="entry name" value="RESPONSE_REGULATORY"/>
    <property type="match status" value="2"/>
</dbReference>
<feature type="modified residue" description="4-aspartylphosphate" evidence="3">
    <location>
        <position position="55"/>
    </location>
</feature>
<evidence type="ECO:0000259" key="4">
    <source>
        <dbReference type="PROSITE" id="PS50110"/>
    </source>
</evidence>
<name>A0A6V8LJF7_9BACT</name>
<feature type="domain" description="GGDEF" evidence="5">
    <location>
        <begin position="286"/>
        <end position="417"/>
    </location>
</feature>
<dbReference type="InterPro" id="IPR050469">
    <property type="entry name" value="Diguanylate_Cyclase"/>
</dbReference>
<reference evidence="6 7" key="1">
    <citation type="submission" date="2020-04" db="EMBL/GenBank/DDBJ databases">
        <authorList>
            <consortium name="Desulfovibrio sp. FSS-1 genome sequencing consortium"/>
            <person name="Shimoshige H."/>
            <person name="Kobayashi H."/>
            <person name="Maekawa T."/>
        </authorList>
    </citation>
    <scope>NUCLEOTIDE SEQUENCE [LARGE SCALE GENOMIC DNA]</scope>
    <source>
        <strain evidence="6 7">SIID29052-01</strain>
    </source>
</reference>
<dbReference type="Pfam" id="PF00990">
    <property type="entry name" value="GGDEF"/>
    <property type="match status" value="1"/>
</dbReference>
<evidence type="ECO:0000256" key="1">
    <source>
        <dbReference type="ARBA" id="ARBA00012528"/>
    </source>
</evidence>
<dbReference type="NCBIfam" id="TIGR00254">
    <property type="entry name" value="GGDEF"/>
    <property type="match status" value="1"/>
</dbReference>
<dbReference type="GO" id="GO:0052621">
    <property type="term" value="F:diguanylate cyclase activity"/>
    <property type="evidence" value="ECO:0007669"/>
    <property type="project" value="UniProtKB-EC"/>
</dbReference>
<dbReference type="SMART" id="SM00448">
    <property type="entry name" value="REC"/>
    <property type="match status" value="2"/>
</dbReference>
<sequence>MEEILLVEDSRTFGSLLRRTVEREVGRTVTWVKSRAECEAALAENPHGFAAALLDLNLPDAHEGEVVDVVLAYNVPAVVFTGEMAPGLREAMWEKGIVDYVFKQGLHTLDYVVRLLRRILRNKGLRAVAALADDAERARLTRLLTAHGYQAIPCADARTALETARADASVRLVLTDSILPDATGAELTRSVRETRGLRDVAVIGMAAEHDGEASAALLKSGANDFITRPFMTEEFYCRISQNVDMLNLLDDFADLANRDVLTGLGNRTHLFDAGNRLFTTLRREDRGLAAALIGVDRLKEVNDTHGHDAGDTVLRHVAVLLRQHFRGSDILARLAGDEFCVLDAEMTPEQALDAFDAFRADVAAGPAQYGGLQITVSVSIGLQCAEMASFDALIRSATALLDKAEETGGDQVLLNTDPIGLHLSA</sequence>
<feature type="domain" description="Response regulatory" evidence="4">
    <location>
        <begin position="3"/>
        <end position="118"/>
    </location>
</feature>
<proteinExistence type="predicted"/>
<dbReference type="PANTHER" id="PTHR45138">
    <property type="entry name" value="REGULATORY COMPONENTS OF SENSORY TRANSDUCTION SYSTEM"/>
    <property type="match status" value="1"/>
</dbReference>